<gene>
    <name evidence="2" type="ORF">GPY61_29230</name>
</gene>
<keyword evidence="2" id="KW-0255">Endonuclease</keyword>
<dbReference type="GO" id="GO:0004519">
    <property type="term" value="F:endonuclease activity"/>
    <property type="evidence" value="ECO:0007669"/>
    <property type="project" value="UniProtKB-KW"/>
</dbReference>
<dbReference type="Proteomes" id="UP000443353">
    <property type="component" value="Unassembled WGS sequence"/>
</dbReference>
<dbReference type="Pfam" id="PF13391">
    <property type="entry name" value="HNH_2"/>
    <property type="match status" value="1"/>
</dbReference>
<dbReference type="AlphaFoldDB" id="A0A7X3G5F6"/>
<evidence type="ECO:0000259" key="1">
    <source>
        <dbReference type="Pfam" id="PF13391"/>
    </source>
</evidence>
<sequence length="260" mass="29171">MDFVEWMRASGLSEKSANNYLNAIKGSLTNWAIRHKLTTKPISDISDVDELTVLIERLSRTTEFINRNATGKGMHAAALSNYQKYLQAQYHGKPNDYGPYRQQVEELAADTDEPFDPTGLKDARTRVLRDVVQRRGQRKFREKLLEAYGGRCAITGCPVVPLLEAAHITPYLGPDTNTIKNGILLRADIHTLWDLGLLAVEPDTGEVWVSPDVDDPTYRMLSGQPLKHPSHPAQHPAVSALQQQWDLVHKKHDEAAVGMR</sequence>
<dbReference type="EMBL" id="WSES01000010">
    <property type="protein sequence ID" value="MVW64020.1"/>
    <property type="molecule type" value="Genomic_DNA"/>
</dbReference>
<accession>A0A7X3G5F6</accession>
<dbReference type="RefSeq" id="WP_056126235.1">
    <property type="nucleotide sequence ID" value="NZ_WSES01000010.1"/>
</dbReference>
<keyword evidence="2" id="KW-0378">Hydrolase</keyword>
<organism evidence="2 3">
    <name type="scientific">Massilia cellulosiltytica</name>
    <dbReference type="NCBI Taxonomy" id="2683234"/>
    <lineage>
        <taxon>Bacteria</taxon>
        <taxon>Pseudomonadati</taxon>
        <taxon>Pseudomonadota</taxon>
        <taxon>Betaproteobacteria</taxon>
        <taxon>Burkholderiales</taxon>
        <taxon>Oxalobacteraceae</taxon>
        <taxon>Telluria group</taxon>
        <taxon>Massilia</taxon>
    </lineage>
</organism>
<dbReference type="InterPro" id="IPR003615">
    <property type="entry name" value="HNH_nuc"/>
</dbReference>
<evidence type="ECO:0000313" key="3">
    <source>
        <dbReference type="Proteomes" id="UP000443353"/>
    </source>
</evidence>
<keyword evidence="3" id="KW-1185">Reference proteome</keyword>
<evidence type="ECO:0000313" key="2">
    <source>
        <dbReference type="EMBL" id="MVW64020.1"/>
    </source>
</evidence>
<feature type="domain" description="HNH nuclease" evidence="1">
    <location>
        <begin position="152"/>
        <end position="201"/>
    </location>
</feature>
<name>A0A7X3G5F6_9BURK</name>
<proteinExistence type="predicted"/>
<protein>
    <submittedName>
        <fullName evidence="2">HNH endonuclease</fullName>
    </submittedName>
</protein>
<comment type="caution">
    <text evidence="2">The sequence shown here is derived from an EMBL/GenBank/DDBJ whole genome shotgun (WGS) entry which is preliminary data.</text>
</comment>
<keyword evidence="2" id="KW-0540">Nuclease</keyword>
<reference evidence="2 3" key="1">
    <citation type="submission" date="2019-12" db="EMBL/GenBank/DDBJ databases">
        <authorList>
            <person name="Li C."/>
            <person name="Zhao J."/>
        </authorList>
    </citation>
    <scope>NUCLEOTIDE SEQUENCE [LARGE SCALE GENOMIC DNA]</scope>
    <source>
        <strain evidence="2 3">NEAU-DD11</strain>
    </source>
</reference>